<dbReference type="CDD" id="cd18780">
    <property type="entry name" value="ABC_6TM_AtABCB27_like"/>
    <property type="match status" value="1"/>
</dbReference>
<dbReference type="InterPro" id="IPR027417">
    <property type="entry name" value="P-loop_NTPase"/>
</dbReference>
<dbReference type="InterPro" id="IPR039421">
    <property type="entry name" value="Type_1_exporter"/>
</dbReference>
<evidence type="ECO:0000313" key="12">
    <source>
        <dbReference type="RefSeq" id="XP_014663749.1"/>
    </source>
</evidence>
<dbReference type="InterPro" id="IPR003593">
    <property type="entry name" value="AAA+_ATPase"/>
</dbReference>
<feature type="transmembrane region" description="Helical" evidence="7">
    <location>
        <begin position="412"/>
        <end position="429"/>
    </location>
</feature>
<feature type="transmembrane region" description="Helical" evidence="7">
    <location>
        <begin position="199"/>
        <end position="223"/>
    </location>
</feature>
<dbReference type="GeneID" id="106806354"/>
<evidence type="ECO:0000313" key="11">
    <source>
        <dbReference type="RefSeq" id="XP_014663748.1"/>
    </source>
</evidence>
<dbReference type="CDD" id="cd03249">
    <property type="entry name" value="ABC_MTABC3_MDL1_MDL2"/>
    <property type="match status" value="1"/>
</dbReference>
<dbReference type="SUPFAM" id="SSF90123">
    <property type="entry name" value="ABC transporter transmembrane region"/>
    <property type="match status" value="1"/>
</dbReference>
<proteinExistence type="predicted"/>
<feature type="transmembrane region" description="Helical" evidence="7">
    <location>
        <begin position="532"/>
        <end position="554"/>
    </location>
</feature>
<dbReference type="InterPro" id="IPR036640">
    <property type="entry name" value="ABC1_TM_sf"/>
</dbReference>
<dbReference type="Pfam" id="PF00005">
    <property type="entry name" value="ABC_tran"/>
    <property type="match status" value="1"/>
</dbReference>
<dbReference type="RefSeq" id="XP_014663750.1">
    <property type="nucleotide sequence ID" value="XM_014808264.1"/>
</dbReference>
<organism evidence="10 12">
    <name type="scientific">Priapulus caudatus</name>
    <name type="common">Priapulid worm</name>
    <dbReference type="NCBI Taxonomy" id="37621"/>
    <lineage>
        <taxon>Eukaryota</taxon>
        <taxon>Metazoa</taxon>
        <taxon>Ecdysozoa</taxon>
        <taxon>Scalidophora</taxon>
        <taxon>Priapulida</taxon>
        <taxon>Priapulimorpha</taxon>
        <taxon>Priapulimorphida</taxon>
        <taxon>Priapulidae</taxon>
        <taxon>Priapulus</taxon>
    </lineage>
</organism>
<evidence type="ECO:0000313" key="13">
    <source>
        <dbReference type="RefSeq" id="XP_014663750.1"/>
    </source>
</evidence>
<dbReference type="Gene3D" id="3.40.50.300">
    <property type="entry name" value="P-loop containing nucleotide triphosphate hydrolases"/>
    <property type="match status" value="1"/>
</dbReference>
<feature type="transmembrane region" description="Helical" evidence="7">
    <location>
        <begin position="309"/>
        <end position="330"/>
    </location>
</feature>
<evidence type="ECO:0000256" key="2">
    <source>
        <dbReference type="ARBA" id="ARBA00022692"/>
    </source>
</evidence>
<evidence type="ECO:0000256" key="5">
    <source>
        <dbReference type="ARBA" id="ARBA00022989"/>
    </source>
</evidence>
<dbReference type="PROSITE" id="PS50893">
    <property type="entry name" value="ABC_TRANSPORTER_2"/>
    <property type="match status" value="1"/>
</dbReference>
<gene>
    <name evidence="11 12 13" type="primary">LOC106806354</name>
</gene>
<dbReference type="InterPro" id="IPR003439">
    <property type="entry name" value="ABC_transporter-like_ATP-bd"/>
</dbReference>
<evidence type="ECO:0000256" key="7">
    <source>
        <dbReference type="SAM" id="Phobius"/>
    </source>
</evidence>
<keyword evidence="3" id="KW-0547">Nucleotide-binding</keyword>
<feature type="domain" description="ABC transmembrane type-1" evidence="9">
    <location>
        <begin position="274"/>
        <end position="559"/>
    </location>
</feature>
<dbReference type="Gene3D" id="1.20.1560.10">
    <property type="entry name" value="ABC transporter type 1, transmembrane domain"/>
    <property type="match status" value="1"/>
</dbReference>
<comment type="subcellular location">
    <subcellularLocation>
        <location evidence="1">Membrane</location>
        <topology evidence="1">Multi-pass membrane protein</topology>
    </subcellularLocation>
</comment>
<feature type="transmembrane region" description="Helical" evidence="7">
    <location>
        <begin position="118"/>
        <end position="139"/>
    </location>
</feature>
<feature type="domain" description="ABC transporter" evidence="8">
    <location>
        <begin position="592"/>
        <end position="827"/>
    </location>
</feature>
<dbReference type="SUPFAM" id="SSF52540">
    <property type="entry name" value="P-loop containing nucleoside triphosphate hydrolases"/>
    <property type="match status" value="1"/>
</dbReference>
<dbReference type="RefSeq" id="XP_014663749.1">
    <property type="nucleotide sequence ID" value="XM_014808263.1"/>
</dbReference>
<dbReference type="PANTHER" id="PTHR43394">
    <property type="entry name" value="ATP-DEPENDENT PERMEASE MDL1, MITOCHONDRIAL"/>
    <property type="match status" value="1"/>
</dbReference>
<accession>A0ABM1DUX8</accession>
<keyword evidence="4" id="KW-0067">ATP-binding</keyword>
<feature type="transmembrane region" description="Helical" evidence="7">
    <location>
        <begin position="487"/>
        <end position="512"/>
    </location>
</feature>
<sequence>MAANKLTKQSERVAFAKDLSFPKYKSTESLSYGSVDHTVEPVEAHEDAHTSFEPTQEENKLLPSGCSIRYSLPLARFTVLTTLLLFVDCIVTAVLWFTGGSGEYLTDSVINFSFETSIFDLLPLAIVRTLILVSIYWKLESTYMQQYESPLDYQLFLVKRVLHASAGAVQLVFTAYAFIKGGMILAAFVRSSKSAAMSATFYAALVCACVFSLAELLAYVLSFRTYKKLPKMRVRHIYNAVGVEVDVDGTPKKREASLVRIAVLAKPEFPLLSVGLFALLFSSGSQIVAPLFFGLVIDAAQTSIAKLNRVVVIMLLIYGVGALASMIRAWMFELAGQRFVARLRKDVFTAIIKQEIGFFDETRTGELTNRLASDTQVVQNAVTVNISMLVRYTFQIIGSLVLMFLLSAKLTAVLLAVVPAIAVGAVQYGKFLKSLRKKFQDELADANTTAEESMSNIRTVRSFCGERKAVREYGEKIGKSFSLGRRIAVLQGVFQGGVNVMAFGAITCVLWYGGNLLYANTQDSSEGITAGVLTSFLLFTLNVAMGFAFVSALYGEFMQAVGASIRLFELLDREPKVNNQGLCRLEELRAEVAFDDVHFTYPARPGSEVLKGVSFKVDIGSMVALVGPSGGGKSTIVSLIERFYDTNQGNIILGGSNITTLDSDWFRHKIAIVSQEPVLFSCSIRDNITYGKEASIDEVIEVAKQANAHDFIMSFEDRYDTLVGERGLRLSGGQKQRIAIARALIINPQILLLDEATSALDSESEYLVQEAIDRAMDGRTVLVIAHRLSTVKTAALVIVIDKGIIVEQGTHEDLLARNGVYRKLVLRQLTSENASLTSEPQVDEDNGKK</sequence>
<dbReference type="Proteomes" id="UP000695022">
    <property type="component" value="Unplaced"/>
</dbReference>
<dbReference type="PROSITE" id="PS00211">
    <property type="entry name" value="ABC_TRANSPORTER_1"/>
    <property type="match status" value="1"/>
</dbReference>
<evidence type="ECO:0000256" key="4">
    <source>
        <dbReference type="ARBA" id="ARBA00022840"/>
    </source>
</evidence>
<evidence type="ECO:0000259" key="8">
    <source>
        <dbReference type="PROSITE" id="PS50893"/>
    </source>
</evidence>
<dbReference type="InterPro" id="IPR011527">
    <property type="entry name" value="ABC1_TM_dom"/>
</dbReference>
<protein>
    <submittedName>
        <fullName evidence="11 12">ABC transporter B family member 27-like isoform X1</fullName>
    </submittedName>
</protein>
<feature type="transmembrane region" description="Helical" evidence="7">
    <location>
        <begin position="160"/>
        <end position="179"/>
    </location>
</feature>
<reference evidence="11 12" key="1">
    <citation type="submission" date="2025-05" db="UniProtKB">
        <authorList>
            <consortium name="RefSeq"/>
        </authorList>
    </citation>
    <scope>IDENTIFICATION</scope>
</reference>
<evidence type="ECO:0000256" key="1">
    <source>
        <dbReference type="ARBA" id="ARBA00004141"/>
    </source>
</evidence>
<evidence type="ECO:0000256" key="3">
    <source>
        <dbReference type="ARBA" id="ARBA00022741"/>
    </source>
</evidence>
<evidence type="ECO:0000259" key="9">
    <source>
        <dbReference type="PROSITE" id="PS50929"/>
    </source>
</evidence>
<feature type="transmembrane region" description="Helical" evidence="7">
    <location>
        <begin position="77"/>
        <end position="98"/>
    </location>
</feature>
<keyword evidence="6 7" id="KW-0472">Membrane</keyword>
<feature type="transmembrane region" description="Helical" evidence="7">
    <location>
        <begin position="269"/>
        <end position="297"/>
    </location>
</feature>
<evidence type="ECO:0000256" key="6">
    <source>
        <dbReference type="ARBA" id="ARBA00023136"/>
    </source>
</evidence>
<dbReference type="Pfam" id="PF00664">
    <property type="entry name" value="ABC_membrane"/>
    <property type="match status" value="1"/>
</dbReference>
<dbReference type="InterPro" id="IPR017871">
    <property type="entry name" value="ABC_transporter-like_CS"/>
</dbReference>
<dbReference type="PROSITE" id="PS50929">
    <property type="entry name" value="ABC_TM1F"/>
    <property type="match status" value="1"/>
</dbReference>
<keyword evidence="2 7" id="KW-0812">Transmembrane</keyword>
<keyword evidence="5 7" id="KW-1133">Transmembrane helix</keyword>
<dbReference type="RefSeq" id="XP_014663748.1">
    <property type="nucleotide sequence ID" value="XM_014808262.1"/>
</dbReference>
<dbReference type="PANTHER" id="PTHR43394:SF1">
    <property type="entry name" value="ATP-BINDING CASSETTE SUB-FAMILY B MEMBER 10, MITOCHONDRIAL"/>
    <property type="match status" value="1"/>
</dbReference>
<dbReference type="SMART" id="SM00382">
    <property type="entry name" value="AAA"/>
    <property type="match status" value="1"/>
</dbReference>
<name>A0ABM1DUX8_PRICU</name>
<evidence type="ECO:0000313" key="10">
    <source>
        <dbReference type="Proteomes" id="UP000695022"/>
    </source>
</evidence>
<keyword evidence="10" id="KW-1185">Reference proteome</keyword>